<evidence type="ECO:0000313" key="4">
    <source>
        <dbReference type="Proteomes" id="UP001596050"/>
    </source>
</evidence>
<evidence type="ECO:0000259" key="1">
    <source>
        <dbReference type="Pfam" id="PF13681"/>
    </source>
</evidence>
<protein>
    <submittedName>
        <fullName evidence="3">Pilus assembly protein</fullName>
    </submittedName>
</protein>
<name>A0ABW0L394_9BURK</name>
<evidence type="ECO:0000259" key="2">
    <source>
        <dbReference type="Pfam" id="PF14341"/>
    </source>
</evidence>
<evidence type="ECO:0000313" key="3">
    <source>
        <dbReference type="EMBL" id="MFC5459232.1"/>
    </source>
</evidence>
<accession>A0ABW0L394</accession>
<proteinExistence type="predicted"/>
<dbReference type="InterPro" id="IPR025205">
    <property type="entry name" value="PilX/PilW_C"/>
</dbReference>
<gene>
    <name evidence="3" type="ORF">ACFPN5_05355</name>
</gene>
<dbReference type="Proteomes" id="UP001596050">
    <property type="component" value="Unassembled WGS sequence"/>
</dbReference>
<reference evidence="4" key="1">
    <citation type="journal article" date="2019" name="Int. J. Syst. Evol. Microbiol.">
        <title>The Global Catalogue of Microorganisms (GCM) 10K type strain sequencing project: providing services to taxonomists for standard genome sequencing and annotation.</title>
        <authorList>
            <consortium name="The Broad Institute Genomics Platform"/>
            <consortium name="The Broad Institute Genome Sequencing Center for Infectious Disease"/>
            <person name="Wu L."/>
            <person name="Ma J."/>
        </authorList>
    </citation>
    <scope>NUCLEOTIDE SEQUENCE [LARGE SCALE GENOMIC DNA]</scope>
    <source>
        <strain evidence="4">KACC 12649</strain>
    </source>
</reference>
<organism evidence="3 4">
    <name type="scientific">Massilia niabensis</name>
    <dbReference type="NCBI Taxonomy" id="544910"/>
    <lineage>
        <taxon>Bacteria</taxon>
        <taxon>Pseudomonadati</taxon>
        <taxon>Pseudomonadota</taxon>
        <taxon>Betaproteobacteria</taxon>
        <taxon>Burkholderiales</taxon>
        <taxon>Oxalobacteraceae</taxon>
        <taxon>Telluria group</taxon>
        <taxon>Massilia</taxon>
    </lineage>
</organism>
<dbReference type="Pfam" id="PF14341">
    <property type="entry name" value="PilX_N"/>
    <property type="match status" value="1"/>
</dbReference>
<dbReference type="InterPro" id="IPR025746">
    <property type="entry name" value="PilX_N_dom"/>
</dbReference>
<dbReference type="EMBL" id="JBHSMU010000004">
    <property type="protein sequence ID" value="MFC5459232.1"/>
    <property type="molecule type" value="Genomic_DNA"/>
</dbReference>
<sequence>MRLPFSPRQQGAALVTVLFLMLAVLMMSVSSLRAALMAAKSTRVERDRHVALAAAEAALLDAERDIDGAAGAASPRAAIFAALDASAFMERCSGGAERTGLCRLAAPPGAPAWQAADLAGERAVEYGRFSGRSMPTGAGLLPARLPRYLIELLAVPGRAPGQAPRYRITAIGFGADAATVVVLQGYYIRASATAPGGRLGWREIANWPALHRAAS</sequence>
<dbReference type="Pfam" id="PF13681">
    <property type="entry name" value="PilX"/>
    <property type="match status" value="1"/>
</dbReference>
<feature type="domain" description="PilX/PilW C-terminal" evidence="1">
    <location>
        <begin position="100"/>
        <end position="188"/>
    </location>
</feature>
<dbReference type="RefSeq" id="WP_379780862.1">
    <property type="nucleotide sequence ID" value="NZ_JBHSMU010000004.1"/>
</dbReference>
<keyword evidence="4" id="KW-1185">Reference proteome</keyword>
<comment type="caution">
    <text evidence="3">The sequence shown here is derived from an EMBL/GenBank/DDBJ whole genome shotgun (WGS) entry which is preliminary data.</text>
</comment>
<feature type="domain" description="Type 4 fimbrial biogenesis protein PilX N-terminal" evidence="2">
    <location>
        <begin position="10"/>
        <end position="59"/>
    </location>
</feature>